<dbReference type="Proteomes" id="UP000250222">
    <property type="component" value="Unassembled WGS sequence"/>
</dbReference>
<protein>
    <submittedName>
        <fullName evidence="2">Uncharacterized protein</fullName>
    </submittedName>
</protein>
<feature type="transmembrane region" description="Helical" evidence="1">
    <location>
        <begin position="12"/>
        <end position="32"/>
    </location>
</feature>
<evidence type="ECO:0000313" key="2">
    <source>
        <dbReference type="EMBL" id="SSA43378.1"/>
    </source>
</evidence>
<evidence type="ECO:0000256" key="1">
    <source>
        <dbReference type="SAM" id="Phobius"/>
    </source>
</evidence>
<keyword evidence="1" id="KW-0472">Membrane</keyword>
<dbReference type="EMBL" id="UETB01000008">
    <property type="protein sequence ID" value="SSA43378.1"/>
    <property type="molecule type" value="Genomic_DNA"/>
</dbReference>
<reference evidence="2 3" key="1">
    <citation type="submission" date="2016-10" db="EMBL/GenBank/DDBJ databases">
        <authorList>
            <person name="Cai Z."/>
        </authorList>
    </citation>
    <scope>NUCLEOTIDE SEQUENCE [LARGE SCALE GENOMIC DNA]</scope>
    <source>
        <strain evidence="2 3">CGMCC 1.10826</strain>
    </source>
</reference>
<proteinExistence type="predicted"/>
<gene>
    <name evidence="2" type="ORF">SAMN05216184_108142</name>
</gene>
<name>A0A2Y9AJD2_9MICO</name>
<sequence>MRATLVTMDADITAAAIAAAGAVVAATVTTLLRSLFRRNIRDDIERELRIVAALRADSKARVTLMDKIERRVELLAAREEASRSWFGAGLAAVFLASFGWLTYLTASAGGWWWIVAVPAGFITLVMLPLGIRDLRKVPRDEQGRPLSDRQ</sequence>
<evidence type="ECO:0000313" key="3">
    <source>
        <dbReference type="Proteomes" id="UP000250222"/>
    </source>
</evidence>
<keyword evidence="3" id="KW-1185">Reference proteome</keyword>
<keyword evidence="1" id="KW-1133">Transmembrane helix</keyword>
<keyword evidence="1" id="KW-0812">Transmembrane</keyword>
<feature type="transmembrane region" description="Helical" evidence="1">
    <location>
        <begin position="110"/>
        <end position="131"/>
    </location>
</feature>
<feature type="transmembrane region" description="Helical" evidence="1">
    <location>
        <begin position="85"/>
        <end position="104"/>
    </location>
</feature>
<organism evidence="2 3">
    <name type="scientific">Georgenia satyanarayanai</name>
    <dbReference type="NCBI Taxonomy" id="860221"/>
    <lineage>
        <taxon>Bacteria</taxon>
        <taxon>Bacillati</taxon>
        <taxon>Actinomycetota</taxon>
        <taxon>Actinomycetes</taxon>
        <taxon>Micrococcales</taxon>
        <taxon>Bogoriellaceae</taxon>
        <taxon>Georgenia</taxon>
    </lineage>
</organism>
<dbReference type="AlphaFoldDB" id="A0A2Y9AJD2"/>
<accession>A0A2Y9AJD2</accession>